<dbReference type="PANTHER" id="PTHR18947">
    <property type="entry name" value="HOOK PROTEINS"/>
    <property type="match status" value="1"/>
</dbReference>
<evidence type="ECO:0000259" key="3">
    <source>
        <dbReference type="Pfam" id="PF19047"/>
    </source>
</evidence>
<organism evidence="4 5">
    <name type="scientific">Allacma fusca</name>
    <dbReference type="NCBI Taxonomy" id="39272"/>
    <lineage>
        <taxon>Eukaryota</taxon>
        <taxon>Metazoa</taxon>
        <taxon>Ecdysozoa</taxon>
        <taxon>Arthropoda</taxon>
        <taxon>Hexapoda</taxon>
        <taxon>Collembola</taxon>
        <taxon>Symphypleona</taxon>
        <taxon>Sminthuridae</taxon>
        <taxon>Allacma</taxon>
    </lineage>
</organism>
<feature type="coiled-coil region" evidence="1">
    <location>
        <begin position="276"/>
        <end position="382"/>
    </location>
</feature>
<dbReference type="GO" id="GO:0005813">
    <property type="term" value="C:centrosome"/>
    <property type="evidence" value="ECO:0007669"/>
    <property type="project" value="TreeGrafter"/>
</dbReference>
<reference evidence="4" key="1">
    <citation type="submission" date="2021-06" db="EMBL/GenBank/DDBJ databases">
        <authorList>
            <person name="Hodson N. C."/>
            <person name="Mongue J. A."/>
            <person name="Jaron S. K."/>
        </authorList>
    </citation>
    <scope>NUCLEOTIDE SEQUENCE</scope>
</reference>
<gene>
    <name evidence="4" type="ORF">AFUS01_LOCUS12326</name>
</gene>
<evidence type="ECO:0000256" key="1">
    <source>
        <dbReference type="SAM" id="Coils"/>
    </source>
</evidence>
<dbReference type="Pfam" id="PF19047">
    <property type="entry name" value="HOOK_N"/>
    <property type="match status" value="1"/>
</dbReference>
<keyword evidence="5" id="KW-1185">Reference proteome</keyword>
<evidence type="ECO:0000313" key="5">
    <source>
        <dbReference type="Proteomes" id="UP000708208"/>
    </source>
</evidence>
<dbReference type="Proteomes" id="UP000708208">
    <property type="component" value="Unassembled WGS sequence"/>
</dbReference>
<dbReference type="PANTHER" id="PTHR18947:SF28">
    <property type="entry name" value="GIRDIN, ISOFORM A"/>
    <property type="match status" value="1"/>
</dbReference>
<sequence>MNGSNEDKVCVGRVRESDGDNLSFHKKPLYIWAKSFADKESQKEENFKSFVTGNALSHALEYVGIFPEAEQSSLHLSAIFEEESQQQTKNRFPNHYESETKNRIQSLNRMFMELKSYFEDHFSQLVAIKPPNSVHIVSACPSCSVQELEKLLLLLLGAAIQGTQMQDSIKKIKRFTTEVQEALIGNIKLMSDSPDVLHIKSWSQFLSLEVEERQKMYEKIIKLIRKLLFDRNQSVQAQLMSDYFAGYMYCGQRKIYEGKSFGTESDFDDTRLNVALRQLKEELHEKTELLQDCREELEITKNRVQELQDELEETQQKLKFCKKARDELDALREGQEKALRLEAELEKMRKKLQEYEQCYERVEILQDENRSLQLQNESLLEQNSFLTIEKESLKLLVSNEPILDVQSKNFDEDSDAMTDLNAGKATPTLDYESDVELLTEPQKSITSPESSKFSESAVSEVPEQRLKIDAETLTVEDDFAQQVPEINNTNKLPPIPEKQVKRRRRRSSLLNVKRTRRTILFPLRSAQKLMPALADIGNSGKYRDVAAEPNVSIKVIKVCHAPSGKRKCCSRTSSRFKSSKRRQQGGKQAHSLDMDNDADEELSISPNGPPNLSDIENCLSPVLGTDSRNGNDSDDFFVCSNRGGKPVEESTSFIERTLFVNGDSNETVPLVHISNGYFNNSLEVPYPTDEIISATKEINKNYLHIGLEENSNCQCQCSNCAAANNQPPPNSHISVNVNSVENYCTHVNLNLNHILQFEGLSRSDFSNQTVNCISKNMQTVNLHSTNEEPSSSEDDDSIWYEYGCV</sequence>
<dbReference type="AlphaFoldDB" id="A0A8J2NY49"/>
<evidence type="ECO:0000256" key="2">
    <source>
        <dbReference type="SAM" id="MobiDB-lite"/>
    </source>
</evidence>
<dbReference type="GO" id="GO:0051959">
    <property type="term" value="F:dynein light intermediate chain binding"/>
    <property type="evidence" value="ECO:0007669"/>
    <property type="project" value="TreeGrafter"/>
</dbReference>
<dbReference type="GO" id="GO:0031122">
    <property type="term" value="P:cytoplasmic microtubule organization"/>
    <property type="evidence" value="ECO:0007669"/>
    <property type="project" value="TreeGrafter"/>
</dbReference>
<dbReference type="GO" id="GO:0005737">
    <property type="term" value="C:cytoplasm"/>
    <property type="evidence" value="ECO:0007669"/>
    <property type="project" value="TreeGrafter"/>
</dbReference>
<keyword evidence="1" id="KW-0175">Coiled coil</keyword>
<dbReference type="EMBL" id="CAJVCH010096782">
    <property type="protein sequence ID" value="CAG7723228.1"/>
    <property type="molecule type" value="Genomic_DNA"/>
</dbReference>
<evidence type="ECO:0000313" key="4">
    <source>
        <dbReference type="EMBL" id="CAG7723228.1"/>
    </source>
</evidence>
<dbReference type="GO" id="GO:0008017">
    <property type="term" value="F:microtubule binding"/>
    <property type="evidence" value="ECO:0007669"/>
    <property type="project" value="TreeGrafter"/>
</dbReference>
<accession>A0A8J2NY49</accession>
<dbReference type="InterPro" id="IPR043936">
    <property type="entry name" value="HOOK_N"/>
</dbReference>
<comment type="caution">
    <text evidence="4">The sequence shown here is derived from an EMBL/GenBank/DDBJ whole genome shotgun (WGS) entry which is preliminary data.</text>
</comment>
<dbReference type="OrthoDB" id="10254988at2759"/>
<feature type="domain" description="HOOK N-terminal" evidence="3">
    <location>
        <begin position="96"/>
        <end position="185"/>
    </location>
</feature>
<name>A0A8J2NY49_9HEXA</name>
<proteinExistence type="predicted"/>
<feature type="region of interest" description="Disordered" evidence="2">
    <location>
        <begin position="564"/>
        <end position="618"/>
    </location>
</feature>
<protein>
    <recommendedName>
        <fullName evidence="3">HOOK N-terminal domain-containing protein</fullName>
    </recommendedName>
</protein>
<dbReference type="GO" id="GO:0030705">
    <property type="term" value="P:cytoskeleton-dependent intracellular transport"/>
    <property type="evidence" value="ECO:0007669"/>
    <property type="project" value="InterPro"/>
</dbReference>